<dbReference type="AlphaFoldDB" id="A0A396JCR7"/>
<dbReference type="Proteomes" id="UP000265566">
    <property type="component" value="Chromosome 2"/>
</dbReference>
<evidence type="ECO:0000313" key="1">
    <source>
        <dbReference type="EMBL" id="RHN74188.1"/>
    </source>
</evidence>
<comment type="caution">
    <text evidence="1">The sequence shown here is derived from an EMBL/GenBank/DDBJ whole genome shotgun (WGS) entry which is preliminary data.</text>
</comment>
<accession>A0A396JCR7</accession>
<proteinExistence type="predicted"/>
<organism evidence="1">
    <name type="scientific">Medicago truncatula</name>
    <name type="common">Barrel medic</name>
    <name type="synonym">Medicago tribuloides</name>
    <dbReference type="NCBI Taxonomy" id="3880"/>
    <lineage>
        <taxon>Eukaryota</taxon>
        <taxon>Viridiplantae</taxon>
        <taxon>Streptophyta</taxon>
        <taxon>Embryophyta</taxon>
        <taxon>Tracheophyta</taxon>
        <taxon>Spermatophyta</taxon>
        <taxon>Magnoliopsida</taxon>
        <taxon>eudicotyledons</taxon>
        <taxon>Gunneridae</taxon>
        <taxon>Pentapetalae</taxon>
        <taxon>rosids</taxon>
        <taxon>fabids</taxon>
        <taxon>Fabales</taxon>
        <taxon>Fabaceae</taxon>
        <taxon>Papilionoideae</taxon>
        <taxon>50 kb inversion clade</taxon>
        <taxon>NPAAA clade</taxon>
        <taxon>Hologalegina</taxon>
        <taxon>IRL clade</taxon>
        <taxon>Trifolieae</taxon>
        <taxon>Medicago</taxon>
    </lineage>
</organism>
<name>A0A396JCR7_MEDTR</name>
<reference evidence="1" key="1">
    <citation type="journal article" date="2018" name="Nat. Plants">
        <title>Whole-genome landscape of Medicago truncatula symbiotic genes.</title>
        <authorList>
            <person name="Pecrix Y."/>
            <person name="Gamas P."/>
            <person name="Carrere S."/>
        </authorList>
    </citation>
    <scope>NUCLEOTIDE SEQUENCE</scope>
    <source>
        <tissue evidence="1">Leaves</tissue>
    </source>
</reference>
<dbReference type="EMBL" id="PSQE01000002">
    <property type="protein sequence ID" value="RHN74188.1"/>
    <property type="molecule type" value="Genomic_DNA"/>
</dbReference>
<gene>
    <name evidence="1" type="ORF">MtrunA17_Chr2g0307491</name>
</gene>
<sequence length="45" mass="5127">MFSSFGRMLDLVTTLFPTSPAAATFFPLFCERSRIILSFCFICKL</sequence>
<dbReference type="Gramene" id="rna10203">
    <property type="protein sequence ID" value="RHN74188.1"/>
    <property type="gene ID" value="gene10203"/>
</dbReference>
<protein>
    <submittedName>
        <fullName evidence="1">Uncharacterized protein</fullName>
    </submittedName>
</protein>